<reference evidence="1 2" key="1">
    <citation type="submission" date="2021-03" db="EMBL/GenBank/DDBJ databases">
        <authorList>
            <person name="Lee D.-H."/>
        </authorList>
    </citation>
    <scope>NUCLEOTIDE SEQUENCE [LARGE SCALE GENOMIC DNA]</scope>
    <source>
        <strain evidence="1 2">MMS20-R2-23</strain>
    </source>
</reference>
<dbReference type="Proteomes" id="UP000671399">
    <property type="component" value="Unassembled WGS sequence"/>
</dbReference>
<protein>
    <submittedName>
        <fullName evidence="1">Uncharacterized protein</fullName>
    </submittedName>
</protein>
<evidence type="ECO:0000313" key="1">
    <source>
        <dbReference type="EMBL" id="MBO4164798.1"/>
    </source>
</evidence>
<evidence type="ECO:0000313" key="2">
    <source>
        <dbReference type="Proteomes" id="UP000671399"/>
    </source>
</evidence>
<dbReference type="EMBL" id="JAGFWR010000029">
    <property type="protein sequence ID" value="MBO4164798.1"/>
    <property type="molecule type" value="Genomic_DNA"/>
</dbReference>
<organism evidence="1 2">
    <name type="scientific">Micromonospora antibiotica</name>
    <dbReference type="NCBI Taxonomy" id="2807623"/>
    <lineage>
        <taxon>Bacteria</taxon>
        <taxon>Bacillati</taxon>
        <taxon>Actinomycetota</taxon>
        <taxon>Actinomycetes</taxon>
        <taxon>Micromonosporales</taxon>
        <taxon>Micromonosporaceae</taxon>
        <taxon>Micromonospora</taxon>
    </lineage>
</organism>
<comment type="caution">
    <text evidence="1">The sequence shown here is derived from an EMBL/GenBank/DDBJ whole genome shotgun (WGS) entry which is preliminary data.</text>
</comment>
<dbReference type="RefSeq" id="WP_208570319.1">
    <property type="nucleotide sequence ID" value="NZ_JAGFWR010000029.1"/>
</dbReference>
<keyword evidence="2" id="KW-1185">Reference proteome</keyword>
<proteinExistence type="predicted"/>
<gene>
    <name evidence="1" type="ORF">JQN83_28895</name>
</gene>
<sequence length="96" mass="10901">MLTYYVLSRNAQTAEPAGVFVIDPARGHALMWDHRRRSWVYNPGLVTRFLDDYRNLDRYREVDRVAADQVALAVTGGQFLPDAETIEGIFEQAAGE</sequence>
<name>A0ABS3VGR5_9ACTN</name>
<accession>A0ABS3VGR5</accession>